<accession>A0ABN8YAY0</accession>
<gene>
    <name evidence="1" type="ORF">MRATA1EN1_LOCUS6555</name>
</gene>
<dbReference type="Proteomes" id="UP001176941">
    <property type="component" value="Chromosome 16"/>
</dbReference>
<evidence type="ECO:0000313" key="2">
    <source>
        <dbReference type="Proteomes" id="UP001176941"/>
    </source>
</evidence>
<organism evidence="1 2">
    <name type="scientific">Rangifer tarandus platyrhynchus</name>
    <name type="common">Svalbard reindeer</name>
    <dbReference type="NCBI Taxonomy" id="3082113"/>
    <lineage>
        <taxon>Eukaryota</taxon>
        <taxon>Metazoa</taxon>
        <taxon>Chordata</taxon>
        <taxon>Craniata</taxon>
        <taxon>Vertebrata</taxon>
        <taxon>Euteleostomi</taxon>
        <taxon>Mammalia</taxon>
        <taxon>Eutheria</taxon>
        <taxon>Laurasiatheria</taxon>
        <taxon>Artiodactyla</taxon>
        <taxon>Ruminantia</taxon>
        <taxon>Pecora</taxon>
        <taxon>Cervidae</taxon>
        <taxon>Odocoileinae</taxon>
        <taxon>Rangifer</taxon>
    </lineage>
</organism>
<proteinExistence type="predicted"/>
<reference evidence="1" key="1">
    <citation type="submission" date="2023-04" db="EMBL/GenBank/DDBJ databases">
        <authorList>
            <consortium name="ELIXIR-Norway"/>
        </authorList>
    </citation>
    <scope>NUCLEOTIDE SEQUENCE [LARGE SCALE GENOMIC DNA]</scope>
</reference>
<name>A0ABN8YAY0_RANTA</name>
<keyword evidence="2" id="KW-1185">Reference proteome</keyword>
<protein>
    <submittedName>
        <fullName evidence="1">Uncharacterized protein</fullName>
    </submittedName>
</protein>
<evidence type="ECO:0000313" key="1">
    <source>
        <dbReference type="EMBL" id="CAI9157593.1"/>
    </source>
</evidence>
<dbReference type="EMBL" id="OX459952">
    <property type="protein sequence ID" value="CAI9157593.1"/>
    <property type="molecule type" value="Genomic_DNA"/>
</dbReference>
<sequence>MSSPLHPQAREGLSGAGTTFPLNPLLASLLLRPETSGQKPLLITKPSALLSPTLTPGRSLSPGCPEGHILMTFLPFPIAPSLFIYVFIYLCIYDLFIDALTLI</sequence>